<reference evidence="1 2" key="1">
    <citation type="journal article" date="2020" name="Cell">
        <title>Large-Scale Comparative Analyses of Tick Genomes Elucidate Their Genetic Diversity and Vector Capacities.</title>
        <authorList>
            <consortium name="Tick Genome and Microbiome Consortium (TIGMIC)"/>
            <person name="Jia N."/>
            <person name="Wang J."/>
            <person name="Shi W."/>
            <person name="Du L."/>
            <person name="Sun Y."/>
            <person name="Zhan W."/>
            <person name="Jiang J.F."/>
            <person name="Wang Q."/>
            <person name="Zhang B."/>
            <person name="Ji P."/>
            <person name="Bell-Sakyi L."/>
            <person name="Cui X.M."/>
            <person name="Yuan T.T."/>
            <person name="Jiang B.G."/>
            <person name="Yang W.F."/>
            <person name="Lam T.T."/>
            <person name="Chang Q.C."/>
            <person name="Ding S.J."/>
            <person name="Wang X.J."/>
            <person name="Zhu J.G."/>
            <person name="Ruan X.D."/>
            <person name="Zhao L."/>
            <person name="Wei J.T."/>
            <person name="Ye R.Z."/>
            <person name="Que T.C."/>
            <person name="Du C.H."/>
            <person name="Zhou Y.H."/>
            <person name="Cheng J.X."/>
            <person name="Dai P.F."/>
            <person name="Guo W.B."/>
            <person name="Han X.H."/>
            <person name="Huang E.J."/>
            <person name="Li L.F."/>
            <person name="Wei W."/>
            <person name="Gao Y.C."/>
            <person name="Liu J.Z."/>
            <person name="Shao H.Z."/>
            <person name="Wang X."/>
            <person name="Wang C.C."/>
            <person name="Yang T.C."/>
            <person name="Huo Q.B."/>
            <person name="Li W."/>
            <person name="Chen H.Y."/>
            <person name="Chen S.E."/>
            <person name="Zhou L.G."/>
            <person name="Ni X.B."/>
            <person name="Tian J.H."/>
            <person name="Sheng Y."/>
            <person name="Liu T."/>
            <person name="Pan Y.S."/>
            <person name="Xia L.Y."/>
            <person name="Li J."/>
            <person name="Zhao F."/>
            <person name="Cao W.C."/>
        </authorList>
    </citation>
    <scope>NUCLEOTIDE SEQUENCE [LARGE SCALE GENOMIC DNA]</scope>
    <source>
        <strain evidence="1">Iper-2018</strain>
    </source>
</reference>
<organism evidence="1 2">
    <name type="scientific">Ixodes persulcatus</name>
    <name type="common">Taiga tick</name>
    <dbReference type="NCBI Taxonomy" id="34615"/>
    <lineage>
        <taxon>Eukaryota</taxon>
        <taxon>Metazoa</taxon>
        <taxon>Ecdysozoa</taxon>
        <taxon>Arthropoda</taxon>
        <taxon>Chelicerata</taxon>
        <taxon>Arachnida</taxon>
        <taxon>Acari</taxon>
        <taxon>Parasitiformes</taxon>
        <taxon>Ixodida</taxon>
        <taxon>Ixodoidea</taxon>
        <taxon>Ixodidae</taxon>
        <taxon>Ixodinae</taxon>
        <taxon>Ixodes</taxon>
    </lineage>
</organism>
<dbReference type="EMBL" id="JABSTQ010011245">
    <property type="protein sequence ID" value="KAG0413630.1"/>
    <property type="molecule type" value="Genomic_DNA"/>
</dbReference>
<proteinExistence type="predicted"/>
<comment type="caution">
    <text evidence="1">The sequence shown here is derived from an EMBL/GenBank/DDBJ whole genome shotgun (WGS) entry which is preliminary data.</text>
</comment>
<keyword evidence="2" id="KW-1185">Reference proteome</keyword>
<accession>A0AC60P2Q0</accession>
<sequence length="321" mass="35318">MASETTTFLDATRLFGVHRDESLVEFVRALQTLYDWADPSASDSDKVLRAIRQSHPQFHPYLRVRVFRSLDELAQAAHQIQADILAKLRYWPPPPPEACLEPSCAWTDPTRQSGRVPRALDPYTHGLGDGAQVRERGRQYQAPSRERYTSATSAPLHCFRCGSLGHFCRDCTQRVSNDNSGNEEVAAAWPPVVHPHVKKTADATTPARPAGEPVDKCMARAVQPEPHVTILSLSLTLGILATMVSWICPPPTTMKNTPTSVNFAASQSFHANNIIKEHFITTENTASGRWCGLDHGPSHLPKSRPPSLLLAGTAPNACAQH</sequence>
<gene>
    <name evidence="1" type="ORF">HPB47_009234</name>
</gene>
<protein>
    <submittedName>
        <fullName evidence="1">Uncharacterized protein</fullName>
    </submittedName>
</protein>
<dbReference type="Proteomes" id="UP000805193">
    <property type="component" value="Unassembled WGS sequence"/>
</dbReference>
<evidence type="ECO:0000313" key="1">
    <source>
        <dbReference type="EMBL" id="KAG0413630.1"/>
    </source>
</evidence>
<evidence type="ECO:0000313" key="2">
    <source>
        <dbReference type="Proteomes" id="UP000805193"/>
    </source>
</evidence>
<name>A0AC60P2Q0_IXOPE</name>